<keyword evidence="4 6" id="KW-0251">Elongation factor</keyword>
<dbReference type="FunFam" id="1.10.8.10:FF:000001">
    <property type="entry name" value="Elongation factor Ts"/>
    <property type="match status" value="1"/>
</dbReference>
<evidence type="ECO:0000256" key="4">
    <source>
        <dbReference type="ARBA" id="ARBA00022768"/>
    </source>
</evidence>
<evidence type="ECO:0000259" key="9">
    <source>
        <dbReference type="Pfam" id="PF00889"/>
    </source>
</evidence>
<evidence type="ECO:0000313" key="11">
    <source>
        <dbReference type="Proteomes" id="UP000191257"/>
    </source>
</evidence>
<dbReference type="PANTHER" id="PTHR11741">
    <property type="entry name" value="ELONGATION FACTOR TS"/>
    <property type="match status" value="1"/>
</dbReference>
<evidence type="ECO:0000256" key="1">
    <source>
        <dbReference type="ARBA" id="ARBA00005532"/>
    </source>
</evidence>
<dbReference type="PROSITE" id="PS01126">
    <property type="entry name" value="EF_TS_1"/>
    <property type="match status" value="1"/>
</dbReference>
<dbReference type="InterPro" id="IPR036402">
    <property type="entry name" value="EF-Ts_dimer_sf"/>
</dbReference>
<comment type="function">
    <text evidence="6 7">Associates with the EF-Tu.GDP complex and induces the exchange of GDP to GTP. It remains bound to the aminoacyl-tRNA.EF-Tu.GTP complex up to the GTP hydrolysis stage on the ribosome.</text>
</comment>
<keyword evidence="11" id="KW-1185">Reference proteome</keyword>
<protein>
    <recommendedName>
        <fullName evidence="2 6">Elongation factor Ts</fullName>
        <shortName evidence="6">EF-Ts</shortName>
    </recommendedName>
</protein>
<dbReference type="HAMAP" id="MF_00050">
    <property type="entry name" value="EF_Ts"/>
    <property type="match status" value="1"/>
</dbReference>
<dbReference type="InterPro" id="IPR014039">
    <property type="entry name" value="Transl_elong_EFTs/EF1B_dimer"/>
</dbReference>
<feature type="region of interest" description="Involved in Mg(2+) ion dislocation from EF-Tu" evidence="6">
    <location>
        <begin position="79"/>
        <end position="82"/>
    </location>
</feature>
<comment type="subcellular location">
    <subcellularLocation>
        <location evidence="6 8">Cytoplasm</location>
    </subcellularLocation>
</comment>
<proteinExistence type="inferred from homology"/>
<dbReference type="InterPro" id="IPR009060">
    <property type="entry name" value="UBA-like_sf"/>
</dbReference>
<dbReference type="Gene3D" id="1.10.286.20">
    <property type="match status" value="1"/>
</dbReference>
<evidence type="ECO:0000256" key="6">
    <source>
        <dbReference type="HAMAP-Rule" id="MF_00050"/>
    </source>
</evidence>
<organism evidence="10 11">
    <name type="scientific">Paracoccus yeei</name>
    <dbReference type="NCBI Taxonomy" id="147645"/>
    <lineage>
        <taxon>Bacteria</taxon>
        <taxon>Pseudomonadati</taxon>
        <taxon>Pseudomonadota</taxon>
        <taxon>Alphaproteobacteria</taxon>
        <taxon>Rhodobacterales</taxon>
        <taxon>Paracoccaceae</taxon>
        <taxon>Paracoccus</taxon>
    </lineage>
</organism>
<evidence type="ECO:0000313" key="10">
    <source>
        <dbReference type="EMBL" id="ARC35410.1"/>
    </source>
</evidence>
<dbReference type="EMBL" id="CP020442">
    <property type="protein sequence ID" value="ARC35410.1"/>
    <property type="molecule type" value="Genomic_DNA"/>
</dbReference>
<gene>
    <name evidence="6" type="primary">tsf</name>
    <name evidence="10" type="ORF">A6J80_02540</name>
</gene>
<evidence type="ECO:0000256" key="7">
    <source>
        <dbReference type="RuleBase" id="RU000642"/>
    </source>
</evidence>
<dbReference type="STRING" id="147645.A6J80_02540"/>
<dbReference type="SUPFAM" id="SSF54713">
    <property type="entry name" value="Elongation factor Ts (EF-Ts), dimerisation domain"/>
    <property type="match status" value="2"/>
</dbReference>
<dbReference type="SUPFAM" id="SSF46934">
    <property type="entry name" value="UBA-like"/>
    <property type="match status" value="1"/>
</dbReference>
<name>A0A1V0GNL8_9RHOB</name>
<accession>A0A1V0GNL8</accession>
<dbReference type="PROSITE" id="PS01127">
    <property type="entry name" value="EF_TS_2"/>
    <property type="match status" value="1"/>
</dbReference>
<evidence type="ECO:0000256" key="2">
    <source>
        <dbReference type="ARBA" id="ARBA00016956"/>
    </source>
</evidence>
<keyword evidence="3 6" id="KW-0963">Cytoplasm</keyword>
<evidence type="ECO:0000256" key="5">
    <source>
        <dbReference type="ARBA" id="ARBA00022917"/>
    </source>
</evidence>
<dbReference type="GO" id="GO:0005737">
    <property type="term" value="C:cytoplasm"/>
    <property type="evidence" value="ECO:0007669"/>
    <property type="project" value="UniProtKB-SubCell"/>
</dbReference>
<dbReference type="AlphaFoldDB" id="A0A1V0GNL8"/>
<dbReference type="eggNOG" id="COG0264">
    <property type="taxonomic scope" value="Bacteria"/>
</dbReference>
<evidence type="ECO:0000256" key="8">
    <source>
        <dbReference type="RuleBase" id="RU000643"/>
    </source>
</evidence>
<dbReference type="Gene3D" id="1.10.8.10">
    <property type="entry name" value="DNA helicase RuvA subunit, C-terminal domain"/>
    <property type="match status" value="1"/>
</dbReference>
<comment type="similarity">
    <text evidence="1 6 7">Belongs to the EF-Ts family.</text>
</comment>
<dbReference type="Pfam" id="PF00889">
    <property type="entry name" value="EF_TS"/>
    <property type="match status" value="1"/>
</dbReference>
<reference evidence="10" key="1">
    <citation type="submission" date="2017-12" db="EMBL/GenBank/DDBJ databases">
        <title>FDA dAtabase for Regulatory Grade micrObial Sequences (FDA-ARGOS): Supporting development and validation of Infectious Disease Dx tests.</title>
        <authorList>
            <person name="Campos J."/>
            <person name="Goldberg B."/>
            <person name="Tallon L."/>
            <person name="Sadzewicz L."/>
            <person name="Sengamalay N."/>
            <person name="Ott S."/>
            <person name="Godinez A."/>
            <person name="Nagaraj S."/>
            <person name="Vyas G."/>
            <person name="Aluvathingal J."/>
            <person name="Nadendla S."/>
            <person name="Geyer C."/>
            <person name="Nandy P."/>
            <person name="Hobson J."/>
            <person name="Sichtig H."/>
        </authorList>
    </citation>
    <scope>NUCLEOTIDE SEQUENCE</scope>
    <source>
        <strain evidence="10">FDAARGOS_252</strain>
    </source>
</reference>
<dbReference type="GO" id="GO:0003746">
    <property type="term" value="F:translation elongation factor activity"/>
    <property type="evidence" value="ECO:0007669"/>
    <property type="project" value="UniProtKB-UniRule"/>
</dbReference>
<dbReference type="CDD" id="cd14275">
    <property type="entry name" value="UBA_EF-Ts"/>
    <property type="match status" value="1"/>
</dbReference>
<keyword evidence="5 6" id="KW-0648">Protein biosynthesis</keyword>
<evidence type="ECO:0000256" key="3">
    <source>
        <dbReference type="ARBA" id="ARBA00022490"/>
    </source>
</evidence>
<dbReference type="NCBIfam" id="TIGR00116">
    <property type="entry name" value="tsf"/>
    <property type="match status" value="1"/>
</dbReference>
<dbReference type="KEGG" id="pye:A6J80_02540"/>
<dbReference type="Proteomes" id="UP000191257">
    <property type="component" value="Chromosome"/>
</dbReference>
<dbReference type="Gene3D" id="3.30.479.20">
    <property type="entry name" value="Elongation factor Ts, dimerisation domain"/>
    <property type="match status" value="2"/>
</dbReference>
<dbReference type="RefSeq" id="WP_080620376.1">
    <property type="nucleotide sequence ID" value="NZ_CAWMZI010000001.1"/>
</dbReference>
<dbReference type="InterPro" id="IPR001816">
    <property type="entry name" value="Transl_elong_EFTs/EF1B"/>
</dbReference>
<dbReference type="PANTHER" id="PTHR11741:SF0">
    <property type="entry name" value="ELONGATION FACTOR TS, MITOCHONDRIAL"/>
    <property type="match status" value="1"/>
</dbReference>
<dbReference type="InterPro" id="IPR018101">
    <property type="entry name" value="Transl_elong_Ts_CS"/>
</dbReference>
<sequence>MAITAAMVKELRETTGAGMMDAKKALTETEGDMDAAIDWLRTKGLAKAAKKADRVAAEGLVGVAVADGRGVAVEINSETDFVAKNADFQALVSEVAKIALQTGESVEVVKAADLNGETVETVITNAIARIGENMTFRRMHVLEGETVVSYVHNSAAEGMGKIGVLVALTGPADKAQAIGKQFAMHIAATNPLSLSEATLDPAVVERELQVQTAKALEENASSAKPKPEQVIHNNIIPGRMKKFLSENTLLGQSFVINPDLTVEQAAKEAGVEITGYARVAVGEGIEKKEEDFAAEVAKTLSGS</sequence>
<feature type="domain" description="Translation elongation factor EFTs/EF1B dimerisation" evidence="9">
    <location>
        <begin position="70"/>
        <end position="283"/>
    </location>
</feature>